<accession>A0A2W2EHW9</accession>
<sequence length="169" mass="18631">MSQSTAPAPHHGHIDLAREATAAGLTVTELMPHRCHGGETEYAVQLWAGDGTLWAEGRHEGAEEVRDHIAAYRERLAGQSRLSAQKAIALYLLQHNVPRRMNVEAEWRDASEMMRGWYLAEADKLIAYAVGSPAGPHPWQEFNVHGYTCHHPGCRLVADEHPVRAGATG</sequence>
<keyword evidence="2" id="KW-1185">Reference proteome</keyword>
<reference evidence="1 2" key="1">
    <citation type="submission" date="2018-01" db="EMBL/GenBank/DDBJ databases">
        <title>Draft genome sequence of Jishengella sp. NA12.</title>
        <authorList>
            <person name="Sahin N."/>
            <person name="Ay H."/>
            <person name="Saygin H."/>
        </authorList>
    </citation>
    <scope>NUCLEOTIDE SEQUENCE [LARGE SCALE GENOMIC DNA]</scope>
    <source>
        <strain evidence="1 2">NA12</strain>
    </source>
</reference>
<evidence type="ECO:0000313" key="1">
    <source>
        <dbReference type="EMBL" id="PZG16489.1"/>
    </source>
</evidence>
<dbReference type="Proteomes" id="UP000248924">
    <property type="component" value="Unassembled WGS sequence"/>
</dbReference>
<dbReference type="RefSeq" id="WP_111214903.1">
    <property type="nucleotide sequence ID" value="NZ_POTY01000104.1"/>
</dbReference>
<gene>
    <name evidence="1" type="ORF">C1I95_17610</name>
</gene>
<protein>
    <submittedName>
        <fullName evidence="1">Uncharacterized protein</fullName>
    </submittedName>
</protein>
<dbReference type="OrthoDB" id="9999662at2"/>
<evidence type="ECO:0000313" key="2">
    <source>
        <dbReference type="Proteomes" id="UP000248924"/>
    </source>
</evidence>
<proteinExistence type="predicted"/>
<name>A0A2W2EHW9_9ACTN</name>
<dbReference type="EMBL" id="POTY01000104">
    <property type="protein sequence ID" value="PZG16489.1"/>
    <property type="molecule type" value="Genomic_DNA"/>
</dbReference>
<organism evidence="1 2">
    <name type="scientific">Micromonospora craterilacus</name>
    <dbReference type="NCBI Taxonomy" id="1655439"/>
    <lineage>
        <taxon>Bacteria</taxon>
        <taxon>Bacillati</taxon>
        <taxon>Actinomycetota</taxon>
        <taxon>Actinomycetes</taxon>
        <taxon>Micromonosporales</taxon>
        <taxon>Micromonosporaceae</taxon>
        <taxon>Micromonospora</taxon>
    </lineage>
</organism>
<dbReference type="AlphaFoldDB" id="A0A2W2EHW9"/>
<comment type="caution">
    <text evidence="1">The sequence shown here is derived from an EMBL/GenBank/DDBJ whole genome shotgun (WGS) entry which is preliminary data.</text>
</comment>